<proteinExistence type="predicted"/>
<reference evidence="2 3" key="1">
    <citation type="submission" date="2016-12" db="EMBL/GenBank/DDBJ databases">
        <title>Diversity of luminous bacteria.</title>
        <authorList>
            <person name="Yoshizawa S."/>
            <person name="Kogure K."/>
        </authorList>
    </citation>
    <scope>NUCLEOTIDE SEQUENCE [LARGE SCALE GENOMIC DNA]</scope>
    <source>
        <strain evidence="2 3">SA4-48</strain>
    </source>
</reference>
<dbReference type="EMBL" id="MSCH01000003">
    <property type="protein sequence ID" value="PQJ53404.1"/>
    <property type="molecule type" value="Genomic_DNA"/>
</dbReference>
<sequence>MDSFLLILFGYIGWCFIAFIVARFVKLESANSKGIPLLYVLLAAPMVIIDMLTGKGSIR</sequence>
<evidence type="ECO:0000256" key="1">
    <source>
        <dbReference type="SAM" id="Phobius"/>
    </source>
</evidence>
<accession>A0A2S7UTU5</accession>
<name>A0A2S7UTU5_9GAMM</name>
<gene>
    <name evidence="2" type="ORF">BTO11_06765</name>
</gene>
<evidence type="ECO:0000313" key="2">
    <source>
        <dbReference type="EMBL" id="PQJ53404.1"/>
    </source>
</evidence>
<keyword evidence="1" id="KW-0472">Membrane</keyword>
<protein>
    <submittedName>
        <fullName evidence="2">Uncharacterized protein</fullName>
    </submittedName>
</protein>
<evidence type="ECO:0000313" key="3">
    <source>
        <dbReference type="Proteomes" id="UP000239007"/>
    </source>
</evidence>
<dbReference type="Proteomes" id="UP000239007">
    <property type="component" value="Unassembled WGS sequence"/>
</dbReference>
<feature type="transmembrane region" description="Helical" evidence="1">
    <location>
        <begin position="6"/>
        <end position="25"/>
    </location>
</feature>
<dbReference type="AlphaFoldDB" id="A0A2S7UTU5"/>
<keyword evidence="3" id="KW-1185">Reference proteome</keyword>
<keyword evidence="1" id="KW-0812">Transmembrane</keyword>
<organism evidence="2 3">
    <name type="scientific">Psychrosphaera saromensis</name>
    <dbReference type="NCBI Taxonomy" id="716813"/>
    <lineage>
        <taxon>Bacteria</taxon>
        <taxon>Pseudomonadati</taxon>
        <taxon>Pseudomonadota</taxon>
        <taxon>Gammaproteobacteria</taxon>
        <taxon>Alteromonadales</taxon>
        <taxon>Pseudoalteromonadaceae</taxon>
        <taxon>Psychrosphaera</taxon>
    </lineage>
</organism>
<feature type="transmembrane region" description="Helical" evidence="1">
    <location>
        <begin position="37"/>
        <end position="58"/>
    </location>
</feature>
<comment type="caution">
    <text evidence="2">The sequence shown here is derived from an EMBL/GenBank/DDBJ whole genome shotgun (WGS) entry which is preliminary data.</text>
</comment>
<keyword evidence="1" id="KW-1133">Transmembrane helix</keyword>